<name>A0AAD8C2H1_BIOPF</name>
<dbReference type="AlphaFoldDB" id="A0AAD8C2H1"/>
<gene>
    <name evidence="1" type="ORF">Bpfe_006212</name>
</gene>
<sequence>MAFTARYYPNPNEDFVLLGEQPSYVREKPGFLSNSMLTDTTKNLTQHEYHSENYGDDPQLRGSLRTISRSLNRVSGDIRKTLLKDNAAELQKSYTQQELNETLRDALNRNPRPFTSLSQLDWYTKPIHLSSSVKIPMNEEDMLAARYFPVTLGESKSFEMVSELKPGVTKHSKMMDTNFKYSTEDLEQVHRQLRKSNGPSINDAYFLTAVAPNIKTAGITFTSPYSEELAKLRMEKLRIQEQQYLELKKQAELEKIRGPKPKWYELKTPDFHREANKNNTLLRNSDKWDELLQYRESLLSATNQLKAALEDYKVPVY</sequence>
<reference evidence="1" key="2">
    <citation type="submission" date="2023-04" db="EMBL/GenBank/DDBJ databases">
        <authorList>
            <person name="Bu L."/>
            <person name="Lu L."/>
            <person name="Laidemitt M.R."/>
            <person name="Zhang S.M."/>
            <person name="Mutuku M."/>
            <person name="Mkoji G."/>
            <person name="Steinauer M."/>
            <person name="Loker E.S."/>
        </authorList>
    </citation>
    <scope>NUCLEOTIDE SEQUENCE</scope>
    <source>
        <strain evidence="1">KasaAsao</strain>
        <tissue evidence="1">Whole Snail</tissue>
    </source>
</reference>
<reference evidence="1" key="1">
    <citation type="journal article" date="2023" name="PLoS Negl. Trop. Dis.">
        <title>A genome sequence for Biomphalaria pfeifferi, the major vector snail for the human-infecting parasite Schistosoma mansoni.</title>
        <authorList>
            <person name="Bu L."/>
            <person name="Lu L."/>
            <person name="Laidemitt M.R."/>
            <person name="Zhang S.M."/>
            <person name="Mutuku M."/>
            <person name="Mkoji G."/>
            <person name="Steinauer M."/>
            <person name="Loker E.S."/>
        </authorList>
    </citation>
    <scope>NUCLEOTIDE SEQUENCE</scope>
    <source>
        <strain evidence="1">KasaAsao</strain>
    </source>
</reference>
<evidence type="ECO:0000313" key="1">
    <source>
        <dbReference type="EMBL" id="KAK0064553.1"/>
    </source>
</evidence>
<dbReference type="EMBL" id="JASAOG010000017">
    <property type="protein sequence ID" value="KAK0064553.1"/>
    <property type="molecule type" value="Genomic_DNA"/>
</dbReference>
<dbReference type="Proteomes" id="UP001233172">
    <property type="component" value="Unassembled WGS sequence"/>
</dbReference>
<evidence type="ECO:0000313" key="2">
    <source>
        <dbReference type="Proteomes" id="UP001233172"/>
    </source>
</evidence>
<protein>
    <submittedName>
        <fullName evidence="1">Uncharacterized protein</fullName>
    </submittedName>
</protein>
<proteinExistence type="predicted"/>
<keyword evidence="2" id="KW-1185">Reference proteome</keyword>
<comment type="caution">
    <text evidence="1">The sequence shown here is derived from an EMBL/GenBank/DDBJ whole genome shotgun (WGS) entry which is preliminary data.</text>
</comment>
<organism evidence="1 2">
    <name type="scientific">Biomphalaria pfeifferi</name>
    <name type="common">Bloodfluke planorb</name>
    <name type="synonym">Freshwater snail</name>
    <dbReference type="NCBI Taxonomy" id="112525"/>
    <lineage>
        <taxon>Eukaryota</taxon>
        <taxon>Metazoa</taxon>
        <taxon>Spiralia</taxon>
        <taxon>Lophotrochozoa</taxon>
        <taxon>Mollusca</taxon>
        <taxon>Gastropoda</taxon>
        <taxon>Heterobranchia</taxon>
        <taxon>Euthyneura</taxon>
        <taxon>Panpulmonata</taxon>
        <taxon>Hygrophila</taxon>
        <taxon>Lymnaeoidea</taxon>
        <taxon>Planorbidae</taxon>
        <taxon>Biomphalaria</taxon>
    </lineage>
</organism>
<accession>A0AAD8C2H1</accession>